<reference evidence="1" key="1">
    <citation type="submission" date="2014-09" db="EMBL/GenBank/DDBJ databases">
        <authorList>
            <person name="Magalhaes I.L.F."/>
            <person name="Oliveira U."/>
            <person name="Santos F.R."/>
            <person name="Vidigal T.H.D.A."/>
            <person name="Brescovit A.D."/>
            <person name="Santos A.J."/>
        </authorList>
    </citation>
    <scope>NUCLEOTIDE SEQUENCE</scope>
    <source>
        <tissue evidence="1">Shoot tissue taken approximately 20 cm above the soil surface</tissue>
    </source>
</reference>
<accession>A0A0A9BG93</accession>
<name>A0A0A9BG93_ARUDO</name>
<dbReference type="AlphaFoldDB" id="A0A0A9BG93"/>
<protein>
    <submittedName>
        <fullName evidence="1">Uncharacterized protein</fullName>
    </submittedName>
</protein>
<organism evidence="1">
    <name type="scientific">Arundo donax</name>
    <name type="common">Giant reed</name>
    <name type="synonym">Donax arundinaceus</name>
    <dbReference type="NCBI Taxonomy" id="35708"/>
    <lineage>
        <taxon>Eukaryota</taxon>
        <taxon>Viridiplantae</taxon>
        <taxon>Streptophyta</taxon>
        <taxon>Embryophyta</taxon>
        <taxon>Tracheophyta</taxon>
        <taxon>Spermatophyta</taxon>
        <taxon>Magnoliopsida</taxon>
        <taxon>Liliopsida</taxon>
        <taxon>Poales</taxon>
        <taxon>Poaceae</taxon>
        <taxon>PACMAD clade</taxon>
        <taxon>Arundinoideae</taxon>
        <taxon>Arundineae</taxon>
        <taxon>Arundo</taxon>
    </lineage>
</organism>
<reference evidence="1" key="2">
    <citation type="journal article" date="2015" name="Data Brief">
        <title>Shoot transcriptome of the giant reed, Arundo donax.</title>
        <authorList>
            <person name="Barrero R.A."/>
            <person name="Guerrero F.D."/>
            <person name="Moolhuijzen P."/>
            <person name="Goolsby J.A."/>
            <person name="Tidwell J."/>
            <person name="Bellgard S.E."/>
            <person name="Bellgard M.I."/>
        </authorList>
    </citation>
    <scope>NUCLEOTIDE SEQUENCE</scope>
    <source>
        <tissue evidence="1">Shoot tissue taken approximately 20 cm above the soil surface</tissue>
    </source>
</reference>
<sequence>MRASGVEVLGTARDPPICRARVFSSPRTRWIITVDVLHSEN</sequence>
<proteinExistence type="predicted"/>
<dbReference type="EMBL" id="GBRH01235524">
    <property type="protein sequence ID" value="JAD62371.1"/>
    <property type="molecule type" value="Transcribed_RNA"/>
</dbReference>
<evidence type="ECO:0000313" key="1">
    <source>
        <dbReference type="EMBL" id="JAD62371.1"/>
    </source>
</evidence>